<feature type="domain" description="HTH lysR-type" evidence="6">
    <location>
        <begin position="9"/>
        <end position="66"/>
    </location>
</feature>
<keyword evidence="3" id="KW-0805">Transcription regulation</keyword>
<dbReference type="InterPro" id="IPR036388">
    <property type="entry name" value="WH-like_DNA-bd_sf"/>
</dbReference>
<organism evidence="7 8">
    <name type="scientific">Rhizobium fredii</name>
    <name type="common">Sinorhizobium fredii</name>
    <dbReference type="NCBI Taxonomy" id="380"/>
    <lineage>
        <taxon>Bacteria</taxon>
        <taxon>Pseudomonadati</taxon>
        <taxon>Pseudomonadota</taxon>
        <taxon>Alphaproteobacteria</taxon>
        <taxon>Hyphomicrobiales</taxon>
        <taxon>Rhizobiaceae</taxon>
        <taxon>Sinorhizobium/Ensifer group</taxon>
        <taxon>Sinorhizobium</taxon>
    </lineage>
</organism>
<reference evidence="7 8" key="1">
    <citation type="journal article" date="2013" name="Genome Biol.">
        <title>Comparative genomics of the core and accessory genomes of 48 Sinorhizobium strains comprising five genospecies.</title>
        <authorList>
            <person name="Sugawara M."/>
            <person name="Epstein B."/>
            <person name="Badgley B.D."/>
            <person name="Unno T."/>
            <person name="Xu L."/>
            <person name="Reese J."/>
            <person name="Gyaneshwar P."/>
            <person name="Denny R."/>
            <person name="Mudge J."/>
            <person name="Bharti A.K."/>
            <person name="Farmer A.D."/>
            <person name="May G.D."/>
            <person name="Woodward J.E."/>
            <person name="Medigue C."/>
            <person name="Vallenet D."/>
            <person name="Lajus A."/>
            <person name="Rouy Z."/>
            <person name="Martinez-Vaz B."/>
            <person name="Tiffin P."/>
            <person name="Young N.D."/>
            <person name="Sadowsky M.J."/>
        </authorList>
    </citation>
    <scope>NUCLEOTIDE SEQUENCE [LARGE SCALE GENOMIC DNA]</scope>
    <source>
        <strain evidence="7 8">USDA205</strain>
    </source>
</reference>
<evidence type="ECO:0000256" key="4">
    <source>
        <dbReference type="ARBA" id="ARBA00023125"/>
    </source>
</evidence>
<dbReference type="InterPro" id="IPR050389">
    <property type="entry name" value="LysR-type_TF"/>
</dbReference>
<keyword evidence="4" id="KW-0238">DNA-binding</keyword>
<evidence type="ECO:0000259" key="6">
    <source>
        <dbReference type="PROSITE" id="PS50931"/>
    </source>
</evidence>
<comment type="similarity">
    <text evidence="1">Belongs to the LysR transcriptional regulatory family.</text>
</comment>
<evidence type="ECO:0000313" key="7">
    <source>
        <dbReference type="EMBL" id="MQX07482.1"/>
    </source>
</evidence>
<dbReference type="Pfam" id="PF03466">
    <property type="entry name" value="LysR_substrate"/>
    <property type="match status" value="1"/>
</dbReference>
<dbReference type="GO" id="GO:0003677">
    <property type="term" value="F:DNA binding"/>
    <property type="evidence" value="ECO:0007669"/>
    <property type="project" value="UniProtKB-KW"/>
</dbReference>
<keyword evidence="2" id="KW-0536">Nodulation</keyword>
<dbReference type="CDD" id="cd08417">
    <property type="entry name" value="PBP2_Nitroaromatics_like"/>
    <property type="match status" value="1"/>
</dbReference>
<dbReference type="SUPFAM" id="SSF53850">
    <property type="entry name" value="Periplasmic binding protein-like II"/>
    <property type="match status" value="1"/>
</dbReference>
<name>A0A844A5V2_RHIFR</name>
<dbReference type="InterPro" id="IPR036390">
    <property type="entry name" value="WH_DNA-bd_sf"/>
</dbReference>
<evidence type="ECO:0000256" key="1">
    <source>
        <dbReference type="ARBA" id="ARBA00009437"/>
    </source>
</evidence>
<keyword evidence="5" id="KW-0804">Transcription</keyword>
<dbReference type="PANTHER" id="PTHR30118:SF15">
    <property type="entry name" value="TRANSCRIPTIONAL REGULATORY PROTEIN"/>
    <property type="match status" value="1"/>
</dbReference>
<dbReference type="SUPFAM" id="SSF46785">
    <property type="entry name" value="Winged helix' DNA-binding domain"/>
    <property type="match status" value="1"/>
</dbReference>
<sequence>MREVNLRRTDLNLLVVLEALLEERSVTRAASRLGMSQPAVSRALARLRKLFGDGLLVEGRGGYMPTTLAEEIRPTLRRTLAQIGHMLEANPFDPAAATGNVRLLMLDLETAALAPHLLARLAIEAPGLDLDIVAPGPAVIEALENDAVDAVIGAIDEAPSGICRRGLYGDTFVTLMRTGHPAASRKLTLNRYLELEHIVVSVTGKGLAPVDMALARMGRERRVRVRVPGFLTAVEIAAQSDLIMTLPSILARTAAGMGRFVALTPPLDLGSVTMNLLWHARHQDEPRHIWLRRSIAAGAKALMVPKRADEGGIL</sequence>
<evidence type="ECO:0000256" key="5">
    <source>
        <dbReference type="ARBA" id="ARBA00023163"/>
    </source>
</evidence>
<evidence type="ECO:0000256" key="3">
    <source>
        <dbReference type="ARBA" id="ARBA00023015"/>
    </source>
</evidence>
<dbReference type="RefSeq" id="WP_050994709.1">
    <property type="nucleotide sequence ID" value="NZ_BJNI01000052.1"/>
</dbReference>
<dbReference type="Gene3D" id="3.40.190.10">
    <property type="entry name" value="Periplasmic binding protein-like II"/>
    <property type="match status" value="2"/>
</dbReference>
<evidence type="ECO:0000256" key="2">
    <source>
        <dbReference type="ARBA" id="ARBA00022458"/>
    </source>
</evidence>
<dbReference type="PRINTS" id="PR00039">
    <property type="entry name" value="HTHLYSR"/>
</dbReference>
<comment type="caution">
    <text evidence="7">The sequence shown here is derived from an EMBL/GenBank/DDBJ whole genome shotgun (WGS) entry which is preliminary data.</text>
</comment>
<dbReference type="GO" id="GO:0003700">
    <property type="term" value="F:DNA-binding transcription factor activity"/>
    <property type="evidence" value="ECO:0007669"/>
    <property type="project" value="InterPro"/>
</dbReference>
<dbReference type="PANTHER" id="PTHR30118">
    <property type="entry name" value="HTH-TYPE TRANSCRIPTIONAL REGULATOR LEUO-RELATED"/>
    <property type="match status" value="1"/>
</dbReference>
<dbReference type="InterPro" id="IPR037402">
    <property type="entry name" value="YidZ_PBP2"/>
</dbReference>
<dbReference type="InterPro" id="IPR000847">
    <property type="entry name" value="LysR_HTH_N"/>
</dbReference>
<gene>
    <name evidence="7" type="ORF">GHK48_03865</name>
</gene>
<evidence type="ECO:0000313" key="8">
    <source>
        <dbReference type="Proteomes" id="UP000466694"/>
    </source>
</evidence>
<proteinExistence type="inferred from homology"/>
<dbReference type="InterPro" id="IPR005119">
    <property type="entry name" value="LysR_subst-bd"/>
</dbReference>
<dbReference type="EMBL" id="WISZ01000049">
    <property type="protein sequence ID" value="MQX07482.1"/>
    <property type="molecule type" value="Genomic_DNA"/>
</dbReference>
<protein>
    <submittedName>
        <fullName evidence="7">LysR family transcriptional regulator</fullName>
    </submittedName>
</protein>
<dbReference type="AlphaFoldDB" id="A0A844A5V2"/>
<accession>A0A844A5V2</accession>
<dbReference type="PROSITE" id="PS50931">
    <property type="entry name" value="HTH_LYSR"/>
    <property type="match status" value="1"/>
</dbReference>
<dbReference type="Pfam" id="PF00126">
    <property type="entry name" value="HTH_1"/>
    <property type="match status" value="1"/>
</dbReference>
<dbReference type="Proteomes" id="UP000466694">
    <property type="component" value="Unassembled WGS sequence"/>
</dbReference>
<dbReference type="Gene3D" id="1.10.10.10">
    <property type="entry name" value="Winged helix-like DNA-binding domain superfamily/Winged helix DNA-binding domain"/>
    <property type="match status" value="1"/>
</dbReference>